<name>A0A179I3H9_CORDF</name>
<comment type="caution">
    <text evidence="3">The sequence shown here is derived from an EMBL/GenBank/DDBJ whole genome shotgun (WGS) entry which is preliminary data.</text>
</comment>
<evidence type="ECO:0000256" key="1">
    <source>
        <dbReference type="SAM" id="MobiDB-lite"/>
    </source>
</evidence>
<dbReference type="CDD" id="cd00167">
    <property type="entry name" value="SANT"/>
    <property type="match status" value="1"/>
</dbReference>
<dbReference type="OMA" id="YNETGRM"/>
<proteinExistence type="predicted"/>
<feature type="compositionally biased region" description="Polar residues" evidence="1">
    <location>
        <begin position="33"/>
        <end position="52"/>
    </location>
</feature>
<feature type="region of interest" description="Disordered" evidence="1">
    <location>
        <begin position="217"/>
        <end position="248"/>
    </location>
</feature>
<dbReference type="Gene3D" id="1.10.10.60">
    <property type="entry name" value="Homeodomain-like"/>
    <property type="match status" value="1"/>
</dbReference>
<feature type="compositionally biased region" description="Polar residues" evidence="1">
    <location>
        <begin position="1"/>
        <end position="19"/>
    </location>
</feature>
<feature type="region of interest" description="Disordered" evidence="1">
    <location>
        <begin position="1"/>
        <end position="54"/>
    </location>
</feature>
<feature type="compositionally biased region" description="Low complexity" evidence="1">
    <location>
        <begin position="83"/>
        <end position="94"/>
    </location>
</feature>
<feature type="region of interest" description="Disordered" evidence="1">
    <location>
        <begin position="68"/>
        <end position="172"/>
    </location>
</feature>
<gene>
    <name evidence="3" type="ORF">LLEC1_00144</name>
</gene>
<protein>
    <recommendedName>
        <fullName evidence="2">Myb-like domain-containing protein</fullName>
    </recommendedName>
</protein>
<dbReference type="InterPro" id="IPR001005">
    <property type="entry name" value="SANT/Myb"/>
</dbReference>
<sequence length="364" mass="39944">MSNDNTTSVEASSDASSDLFNYKSEPRDGYQGFSVSSSENASSGDQSRSDNASVDEECLVKEVCLKTGRPNVSSCSGDAGEQSSSRSDSSVFESINCCSRSKNGDPNSKSSSEYAESNATISSTEAVSSGKPSKDGKAANSKRENGDHTKPKEGVKSGENKPGWSLSEDVLLQSMKENGDGLSWEDIGKSLNRGRNECKSRWRIIKDQVLQEIVSEDNPKESVEHGKQAPAEAKAATKDDYSRASAPADEKIMTCGAANELLSSSSEDLTEHDRQKQYWREHIGRNLYPTFTRIEPDARFSQSDCLILEMIDARYRSMRWQETQACFYNETGRMVPLEVIRSKCENAAVRTEADIAGWLANIPN</sequence>
<feature type="compositionally biased region" description="Polar residues" evidence="1">
    <location>
        <begin position="96"/>
        <end position="131"/>
    </location>
</feature>
<feature type="compositionally biased region" description="Basic and acidic residues" evidence="1">
    <location>
        <begin position="235"/>
        <end position="248"/>
    </location>
</feature>
<evidence type="ECO:0000313" key="3">
    <source>
        <dbReference type="EMBL" id="OAQ96289.1"/>
    </source>
</evidence>
<dbReference type="SUPFAM" id="SSF46689">
    <property type="entry name" value="Homeodomain-like"/>
    <property type="match status" value="1"/>
</dbReference>
<dbReference type="PROSITE" id="PS50090">
    <property type="entry name" value="MYB_LIKE"/>
    <property type="match status" value="1"/>
</dbReference>
<dbReference type="AlphaFoldDB" id="A0A179I3H9"/>
<keyword evidence="4" id="KW-1185">Reference proteome</keyword>
<evidence type="ECO:0000259" key="2">
    <source>
        <dbReference type="PROSITE" id="PS50090"/>
    </source>
</evidence>
<evidence type="ECO:0000313" key="4">
    <source>
        <dbReference type="Proteomes" id="UP000243081"/>
    </source>
</evidence>
<organism evidence="3 4">
    <name type="scientific">Cordyceps confragosa</name>
    <name type="common">Lecanicillium lecanii</name>
    <dbReference type="NCBI Taxonomy" id="2714763"/>
    <lineage>
        <taxon>Eukaryota</taxon>
        <taxon>Fungi</taxon>
        <taxon>Dikarya</taxon>
        <taxon>Ascomycota</taxon>
        <taxon>Pezizomycotina</taxon>
        <taxon>Sordariomycetes</taxon>
        <taxon>Hypocreomycetidae</taxon>
        <taxon>Hypocreales</taxon>
        <taxon>Cordycipitaceae</taxon>
        <taxon>Akanthomyces</taxon>
    </lineage>
</organism>
<dbReference type="OrthoDB" id="5154006at2759"/>
<dbReference type="InterPro" id="IPR009057">
    <property type="entry name" value="Homeodomain-like_sf"/>
</dbReference>
<feature type="compositionally biased region" description="Basic and acidic residues" evidence="1">
    <location>
        <begin position="217"/>
        <end position="227"/>
    </location>
</feature>
<dbReference type="Proteomes" id="UP000243081">
    <property type="component" value="Unassembled WGS sequence"/>
</dbReference>
<feature type="compositionally biased region" description="Basic and acidic residues" evidence="1">
    <location>
        <begin position="132"/>
        <end position="159"/>
    </location>
</feature>
<accession>A0A179I3H9</accession>
<dbReference type="EMBL" id="LUKN01004257">
    <property type="protein sequence ID" value="OAQ96289.1"/>
    <property type="molecule type" value="Genomic_DNA"/>
</dbReference>
<feature type="domain" description="Myb-like" evidence="2">
    <location>
        <begin position="156"/>
        <end position="206"/>
    </location>
</feature>
<reference evidence="3 4" key="1">
    <citation type="submission" date="2016-03" db="EMBL/GenBank/DDBJ databases">
        <title>Fine-scale spatial genetic structure of a fungal parasite of coffee scale insects.</title>
        <authorList>
            <person name="Jackson D."/>
            <person name="Zemenick K.A."/>
            <person name="Malloure B."/>
            <person name="Quandt C.A."/>
            <person name="James T.Y."/>
        </authorList>
    </citation>
    <scope>NUCLEOTIDE SEQUENCE [LARGE SCALE GENOMIC DNA]</scope>
    <source>
        <strain evidence="3 4">UM487</strain>
    </source>
</reference>